<dbReference type="PANTHER" id="PTHR30487:SF0">
    <property type="entry name" value="PREPILIN LEADER PEPTIDASE_N-METHYLTRANSFERASE-RELATED"/>
    <property type="match status" value="1"/>
</dbReference>
<feature type="transmembrane region" description="Helical" evidence="2">
    <location>
        <begin position="115"/>
        <end position="137"/>
    </location>
</feature>
<dbReference type="RefSeq" id="WP_191197026.1">
    <property type="nucleotide sequence ID" value="NZ_JACXYZ010000004.1"/>
</dbReference>
<name>A0ABR8NIS1_9ACTN</name>
<feature type="transmembrane region" description="Helical" evidence="2">
    <location>
        <begin position="12"/>
        <end position="33"/>
    </location>
</feature>
<evidence type="ECO:0000259" key="3">
    <source>
        <dbReference type="Pfam" id="PF01478"/>
    </source>
</evidence>
<proteinExistence type="inferred from homology"/>
<protein>
    <submittedName>
        <fullName evidence="4">Prepilin peptidase</fullName>
    </submittedName>
</protein>
<comment type="caution">
    <text evidence="4">The sequence shown here is derived from an EMBL/GenBank/DDBJ whole genome shotgun (WGS) entry which is preliminary data.</text>
</comment>
<dbReference type="InterPro" id="IPR000045">
    <property type="entry name" value="Prepilin_IV_endopep_pep"/>
</dbReference>
<dbReference type="Proteomes" id="UP000618818">
    <property type="component" value="Unassembled WGS sequence"/>
</dbReference>
<accession>A0ABR8NIS1</accession>
<keyword evidence="2" id="KW-0472">Membrane</keyword>
<sequence length="251" mass="26196">MTDTLTDPALAALAALVAALLAGLGGLLVPRLIARVPEPAPKQAAADAPPADEPPKMLYADIAARPGLAWRSALQAAVAGALLGAATGLDWPLLWLVPLTPVAVALSVIDWHTRLLPRVVVVPVTLAAIVVVTAVGLATGERDALVRALIAMVLARSFFWVLWFVRSAGMGFGDVRLAAPVGLVLGWTGWGALAIGLWASFMLFVVPALVVLLARRDRSLLKRSFPFGPFMVGGALVGLVWGTALAARMWG</sequence>
<feature type="domain" description="Prepilin type IV endopeptidase peptidase" evidence="3">
    <location>
        <begin position="101"/>
        <end position="205"/>
    </location>
</feature>
<dbReference type="Pfam" id="PF01478">
    <property type="entry name" value="Peptidase_A24"/>
    <property type="match status" value="1"/>
</dbReference>
<keyword evidence="2" id="KW-1133">Transmembrane helix</keyword>
<dbReference type="PANTHER" id="PTHR30487">
    <property type="entry name" value="TYPE 4 PREPILIN-LIKE PROTEINS LEADER PEPTIDE-PROCESSING ENZYME"/>
    <property type="match status" value="1"/>
</dbReference>
<dbReference type="InterPro" id="IPR050882">
    <property type="entry name" value="Prepilin_peptidase/N-MTase"/>
</dbReference>
<gene>
    <name evidence="4" type="ORF">IEZ26_21445</name>
</gene>
<feature type="transmembrane region" description="Helical" evidence="2">
    <location>
        <begin position="225"/>
        <end position="247"/>
    </location>
</feature>
<feature type="transmembrane region" description="Helical" evidence="2">
    <location>
        <begin position="73"/>
        <end position="95"/>
    </location>
</feature>
<dbReference type="EMBL" id="JACXYZ010000004">
    <property type="protein sequence ID" value="MBD3927201.1"/>
    <property type="molecule type" value="Genomic_DNA"/>
</dbReference>
<evidence type="ECO:0000313" key="5">
    <source>
        <dbReference type="Proteomes" id="UP000618818"/>
    </source>
</evidence>
<keyword evidence="5" id="KW-1185">Reference proteome</keyword>
<evidence type="ECO:0000256" key="2">
    <source>
        <dbReference type="SAM" id="Phobius"/>
    </source>
</evidence>
<dbReference type="Gene3D" id="1.20.120.1220">
    <property type="match status" value="1"/>
</dbReference>
<evidence type="ECO:0000256" key="1">
    <source>
        <dbReference type="ARBA" id="ARBA00005801"/>
    </source>
</evidence>
<comment type="similarity">
    <text evidence="1">Belongs to the peptidase A24 family.</text>
</comment>
<organism evidence="4 5">
    <name type="scientific">Nocardioides cavernae</name>
    <dbReference type="NCBI Taxonomy" id="1921566"/>
    <lineage>
        <taxon>Bacteria</taxon>
        <taxon>Bacillati</taxon>
        <taxon>Actinomycetota</taxon>
        <taxon>Actinomycetes</taxon>
        <taxon>Propionibacteriales</taxon>
        <taxon>Nocardioidaceae</taxon>
        <taxon>Nocardioides</taxon>
    </lineage>
</organism>
<reference evidence="4 5" key="1">
    <citation type="submission" date="2020-09" db="EMBL/GenBank/DDBJ databases">
        <title>novel species in genus Nocardioides.</title>
        <authorList>
            <person name="Zhang G."/>
        </authorList>
    </citation>
    <scope>NUCLEOTIDE SEQUENCE [LARGE SCALE GENOMIC DNA]</scope>
    <source>
        <strain evidence="4 5">KCTC 39551</strain>
    </source>
</reference>
<feature type="transmembrane region" description="Helical" evidence="2">
    <location>
        <begin position="144"/>
        <end position="165"/>
    </location>
</feature>
<evidence type="ECO:0000313" key="4">
    <source>
        <dbReference type="EMBL" id="MBD3927201.1"/>
    </source>
</evidence>
<feature type="transmembrane region" description="Helical" evidence="2">
    <location>
        <begin position="185"/>
        <end position="213"/>
    </location>
</feature>
<keyword evidence="2" id="KW-0812">Transmembrane</keyword>